<feature type="transmembrane region" description="Helical" evidence="1">
    <location>
        <begin position="200"/>
        <end position="218"/>
    </location>
</feature>
<organism evidence="2 3">
    <name type="scientific">Salinicoccus kekensis</name>
    <dbReference type="NCBI Taxonomy" id="714307"/>
    <lineage>
        <taxon>Bacteria</taxon>
        <taxon>Bacillati</taxon>
        <taxon>Bacillota</taxon>
        <taxon>Bacilli</taxon>
        <taxon>Bacillales</taxon>
        <taxon>Staphylococcaceae</taxon>
        <taxon>Salinicoccus</taxon>
    </lineage>
</organism>
<keyword evidence="3" id="KW-1185">Reference proteome</keyword>
<feature type="transmembrane region" description="Helical" evidence="1">
    <location>
        <begin position="61"/>
        <end position="81"/>
    </location>
</feature>
<proteinExistence type="predicted"/>
<gene>
    <name evidence="2" type="ORF">SAMN05878391_2001</name>
</gene>
<evidence type="ECO:0000256" key="1">
    <source>
        <dbReference type="SAM" id="Phobius"/>
    </source>
</evidence>
<feature type="transmembrane region" description="Helical" evidence="1">
    <location>
        <begin position="93"/>
        <end position="110"/>
    </location>
</feature>
<sequence length="221" mass="24812">MKQERTEYDKTLTVLTVFSIFLMGFIDAFTFITQDGLFASAQTGNIVVMSARLFSGDFLEAVVHVASFVGFAVGAFLAQGIVMRFKDHGWRKYRTYLFLQVIFLMFVALFQEVIGAYALGFLLGLLAGYELTVFRKIQTTSINNGIMTGNAKNMMNNLYLAIFHNDRAALSTFVTLLAGLLVFMLGAGAGAFILLFGEHWNLWAAFLLNLIFYIWLLIKKD</sequence>
<name>A0A285UP69_9STAP</name>
<dbReference type="EMBL" id="OBQF01000005">
    <property type="protein sequence ID" value="SOC43497.1"/>
    <property type="molecule type" value="Genomic_DNA"/>
</dbReference>
<evidence type="ECO:0000313" key="3">
    <source>
        <dbReference type="Proteomes" id="UP000219412"/>
    </source>
</evidence>
<dbReference type="Proteomes" id="UP000219412">
    <property type="component" value="Unassembled WGS sequence"/>
</dbReference>
<feature type="transmembrane region" description="Helical" evidence="1">
    <location>
        <begin position="168"/>
        <end position="194"/>
    </location>
</feature>
<keyword evidence="1" id="KW-0472">Membrane</keyword>
<keyword evidence="1" id="KW-0812">Transmembrane</keyword>
<dbReference type="InterPro" id="IPR010699">
    <property type="entry name" value="DUF1275"/>
</dbReference>
<keyword evidence="1" id="KW-1133">Transmembrane helix</keyword>
<feature type="transmembrane region" description="Helical" evidence="1">
    <location>
        <begin position="12"/>
        <end position="32"/>
    </location>
</feature>
<evidence type="ECO:0000313" key="2">
    <source>
        <dbReference type="EMBL" id="SOC43497.1"/>
    </source>
</evidence>
<dbReference type="AlphaFoldDB" id="A0A285UP69"/>
<accession>A0A285UP69</accession>
<dbReference type="RefSeq" id="WP_179647171.1">
    <property type="nucleotide sequence ID" value="NZ_OBQF01000005.1"/>
</dbReference>
<dbReference type="PANTHER" id="PTHR37314:SF4">
    <property type="entry name" value="UPF0700 TRANSMEMBRANE PROTEIN YOAK"/>
    <property type="match status" value="1"/>
</dbReference>
<protein>
    <submittedName>
        <fullName evidence="2">Uncharacterized membrane protein YoaK (UPF0700 family)</fullName>
    </submittedName>
</protein>
<reference evidence="3" key="1">
    <citation type="submission" date="2017-08" db="EMBL/GenBank/DDBJ databases">
        <authorList>
            <person name="Varghese N."/>
            <person name="Submissions S."/>
        </authorList>
    </citation>
    <scope>NUCLEOTIDE SEQUENCE [LARGE SCALE GENOMIC DNA]</scope>
    <source>
        <strain evidence="3">DSM 23173</strain>
    </source>
</reference>
<dbReference type="Pfam" id="PF06912">
    <property type="entry name" value="DUF1275"/>
    <property type="match status" value="1"/>
</dbReference>
<dbReference type="PANTHER" id="PTHR37314">
    <property type="entry name" value="SLR0142 PROTEIN"/>
    <property type="match status" value="1"/>
</dbReference>